<name>A0A419W734_9BACT</name>
<dbReference type="Pfam" id="PF14730">
    <property type="entry name" value="DUF4468"/>
    <property type="match status" value="1"/>
</dbReference>
<dbReference type="RefSeq" id="WP_120272605.1">
    <property type="nucleotide sequence ID" value="NZ_RAPN01000001.1"/>
</dbReference>
<dbReference type="Gene3D" id="3.30.530.80">
    <property type="match status" value="1"/>
</dbReference>
<keyword evidence="1" id="KW-0732">Signal</keyword>
<protein>
    <submittedName>
        <fullName evidence="3">Uncharacterized protein with TBP-like fold DUF4468</fullName>
    </submittedName>
</protein>
<feature type="chain" id="PRO_5019339829" evidence="1">
    <location>
        <begin position="19"/>
        <end position="219"/>
    </location>
</feature>
<feature type="domain" description="DUF4468" evidence="2">
    <location>
        <begin position="77"/>
        <end position="150"/>
    </location>
</feature>
<dbReference type="InterPro" id="IPR027823">
    <property type="entry name" value="DUF4468"/>
</dbReference>
<evidence type="ECO:0000313" key="3">
    <source>
        <dbReference type="EMBL" id="RKD91291.1"/>
    </source>
</evidence>
<dbReference type="AlphaFoldDB" id="A0A419W734"/>
<dbReference type="EMBL" id="RAPN01000001">
    <property type="protein sequence ID" value="RKD91291.1"/>
    <property type="molecule type" value="Genomic_DNA"/>
</dbReference>
<organism evidence="3 4">
    <name type="scientific">Mangrovibacterium diazotrophicum</name>
    <dbReference type="NCBI Taxonomy" id="1261403"/>
    <lineage>
        <taxon>Bacteria</taxon>
        <taxon>Pseudomonadati</taxon>
        <taxon>Bacteroidota</taxon>
        <taxon>Bacteroidia</taxon>
        <taxon>Marinilabiliales</taxon>
        <taxon>Prolixibacteraceae</taxon>
        <taxon>Mangrovibacterium</taxon>
    </lineage>
</organism>
<keyword evidence="4" id="KW-1185">Reference proteome</keyword>
<gene>
    <name evidence="3" type="ORF">BC643_1644</name>
</gene>
<dbReference type="Proteomes" id="UP000283387">
    <property type="component" value="Unassembled WGS sequence"/>
</dbReference>
<sequence>MKIKLLFLFLLCSAAVLGQTSKLEQEVLIKEYEQSKRQEKIASKMQDWASKLDRFGAYPDLPITPEGDVYYSLLGEFPAIKKADIFDRALEWMAIHNELYPNSIYQNPGNGKIIFHYSLPLSNLTSLNYTCIITIKDYKLLFEVLDISFQEFVPGHYAGEEWIADRTVTKKITEFYPITMKDESEWSKTLNMFKAFNDHVSENMNSLYDYISNANATDF</sequence>
<dbReference type="OrthoDB" id="1067229at2"/>
<accession>A0A419W734</accession>
<evidence type="ECO:0000259" key="2">
    <source>
        <dbReference type="Pfam" id="PF14730"/>
    </source>
</evidence>
<evidence type="ECO:0000313" key="4">
    <source>
        <dbReference type="Proteomes" id="UP000283387"/>
    </source>
</evidence>
<comment type="caution">
    <text evidence="3">The sequence shown here is derived from an EMBL/GenBank/DDBJ whole genome shotgun (WGS) entry which is preliminary data.</text>
</comment>
<proteinExistence type="predicted"/>
<reference evidence="3 4" key="1">
    <citation type="submission" date="2018-09" db="EMBL/GenBank/DDBJ databases">
        <title>Genomic Encyclopedia of Archaeal and Bacterial Type Strains, Phase II (KMG-II): from individual species to whole genera.</title>
        <authorList>
            <person name="Goeker M."/>
        </authorList>
    </citation>
    <scope>NUCLEOTIDE SEQUENCE [LARGE SCALE GENOMIC DNA]</scope>
    <source>
        <strain evidence="3 4">DSM 27148</strain>
    </source>
</reference>
<evidence type="ECO:0000256" key="1">
    <source>
        <dbReference type="SAM" id="SignalP"/>
    </source>
</evidence>
<feature type="signal peptide" evidence="1">
    <location>
        <begin position="1"/>
        <end position="18"/>
    </location>
</feature>